<gene>
    <name evidence="4" type="ORF">AWRIB429_1945</name>
</gene>
<dbReference type="OrthoDB" id="85826at2"/>
<name>D3LC65_OENOE</name>
<dbReference type="AlphaFoldDB" id="D3LC65"/>
<reference evidence="4 5" key="1">
    <citation type="journal article" date="2010" name="Appl. Microbiol. Biotechnol.">
        <title>Genotypic diversity in Oenococcus oeni by high-density microarray comparative genome hybridization and whole genome sequencing.</title>
        <authorList>
            <person name="Borneman A.R."/>
            <person name="Bartowsky E.J."/>
            <person name="McCarthy J."/>
            <person name="Chambers P.J."/>
        </authorList>
    </citation>
    <scope>NUCLEOTIDE SEQUENCE [LARGE SCALE GENOMIC DNA]</scope>
    <source>
        <strain evidence="4 5">AWRIB429</strain>
    </source>
</reference>
<feature type="region of interest" description="Disordered" evidence="2">
    <location>
        <begin position="68"/>
        <end position="94"/>
    </location>
</feature>
<organism evidence="4 5">
    <name type="scientific">Oenococcus oeni AWRIB429</name>
    <dbReference type="NCBI Taxonomy" id="655225"/>
    <lineage>
        <taxon>Bacteria</taxon>
        <taxon>Bacillati</taxon>
        <taxon>Bacillota</taxon>
        <taxon>Bacilli</taxon>
        <taxon>Lactobacillales</taxon>
        <taxon>Lactobacillaceae</taxon>
        <taxon>Oenococcus</taxon>
    </lineage>
</organism>
<protein>
    <recommendedName>
        <fullName evidence="3">Phage capsid-like C-terminal domain-containing protein</fullName>
    </recommendedName>
</protein>
<proteinExistence type="predicted"/>
<dbReference type="RefSeq" id="WP_002819744.1">
    <property type="nucleotide sequence ID" value="NZ_ACSE01000033.1"/>
</dbReference>
<feature type="domain" description="Phage capsid-like C-terminal" evidence="3">
    <location>
        <begin position="129"/>
        <end position="396"/>
    </location>
</feature>
<dbReference type="NCBIfam" id="TIGR01554">
    <property type="entry name" value="major_cap_HK97"/>
    <property type="match status" value="1"/>
</dbReference>
<evidence type="ECO:0000313" key="4">
    <source>
        <dbReference type="EMBL" id="EFD87512.1"/>
    </source>
</evidence>
<feature type="compositionally biased region" description="Basic and acidic residues" evidence="2">
    <location>
        <begin position="77"/>
        <end position="94"/>
    </location>
</feature>
<dbReference type="InterPro" id="IPR024455">
    <property type="entry name" value="Phage_capsid"/>
</dbReference>
<comment type="caution">
    <text evidence="4">The sequence shown here is derived from an EMBL/GenBank/DDBJ whole genome shotgun (WGS) entry which is preliminary data.</text>
</comment>
<dbReference type="Gene3D" id="3.30.2320.10">
    <property type="entry name" value="hypothetical protein PF0899 domain"/>
    <property type="match status" value="1"/>
</dbReference>
<dbReference type="Gene3D" id="3.30.2400.10">
    <property type="entry name" value="Major capsid protein gp5"/>
    <property type="match status" value="1"/>
</dbReference>
<dbReference type="Pfam" id="PF05065">
    <property type="entry name" value="Phage_capsid"/>
    <property type="match status" value="1"/>
</dbReference>
<evidence type="ECO:0000259" key="3">
    <source>
        <dbReference type="Pfam" id="PF05065"/>
    </source>
</evidence>
<dbReference type="EMBL" id="ACSE01000033">
    <property type="protein sequence ID" value="EFD87512.1"/>
    <property type="molecule type" value="Genomic_DNA"/>
</dbReference>
<comment type="subcellular location">
    <subcellularLocation>
        <location evidence="1">Virion</location>
    </subcellularLocation>
</comment>
<sequence length="413" mass="45342">MDLNKLNQAFTDAGQQVSDAQDARQKMVFENIAEPGKHSDKELSDLKNKIDNLVATRDAAKDVLEDARKNAVVLPPKDGKDKESNLNNSDKKNNKKLDFVKNVRGLIRGDHKVLDMATSSTDESGNAIGLVIPQDIQTAIHTLVRQYDALQQYVNVENVTTQTGSRVYEKWTDVTPLAEITEEGATIGNNDDPDLQTVKYIIRRFAGITTATNSLLSDSDQNVLAWLESWISKKVVVTRNAAIITVFNALPNKPTLAKYDDILDLTYTGIDPAIQSTAFFLTNVSGCNALHKVKNADGDYLLQPNPQNPMEMLMNGKQIKMVADRWLPSAGTTAAPVFPLYYGDAKQAVTLFDRQNMSLLSTNIGAGSFETDTTKIRVIDRFDVKPTDTDAFVAASFSAIADQPAKIVVQSAS</sequence>
<dbReference type="GeneID" id="75065313"/>
<evidence type="ECO:0000313" key="5">
    <source>
        <dbReference type="Proteomes" id="UP000003075"/>
    </source>
</evidence>
<dbReference type="Proteomes" id="UP000003075">
    <property type="component" value="Unassembled WGS sequence"/>
</dbReference>
<evidence type="ECO:0000256" key="2">
    <source>
        <dbReference type="SAM" id="MobiDB-lite"/>
    </source>
</evidence>
<dbReference type="SUPFAM" id="SSF56563">
    <property type="entry name" value="Major capsid protein gp5"/>
    <property type="match status" value="1"/>
</dbReference>
<accession>D3LC65</accession>
<evidence type="ECO:0000256" key="1">
    <source>
        <dbReference type="ARBA" id="ARBA00004328"/>
    </source>
</evidence>
<dbReference type="InterPro" id="IPR054612">
    <property type="entry name" value="Phage_capsid-like_C"/>
</dbReference>